<dbReference type="PANTHER" id="PTHR30157:SF0">
    <property type="entry name" value="NADPH-DEPENDENT FERRIC-CHELATE REDUCTASE"/>
    <property type="match status" value="1"/>
</dbReference>
<evidence type="ECO:0000259" key="1">
    <source>
        <dbReference type="Pfam" id="PF04954"/>
    </source>
</evidence>
<dbReference type="Gene3D" id="3.40.50.80">
    <property type="entry name" value="Nucleotide-binding domain of ferredoxin-NADP reductase (FNR) module"/>
    <property type="match status" value="1"/>
</dbReference>
<name>A0A853BGW8_9ACTN</name>
<dbReference type="InterPro" id="IPR007037">
    <property type="entry name" value="SIP_rossman_dom"/>
</dbReference>
<dbReference type="InterPro" id="IPR039261">
    <property type="entry name" value="FNR_nucleotide-bd"/>
</dbReference>
<dbReference type="EMBL" id="JACCFO010000001">
    <property type="protein sequence ID" value="NYI93974.1"/>
    <property type="molecule type" value="Genomic_DNA"/>
</dbReference>
<dbReference type="RefSeq" id="WP_308118467.1">
    <property type="nucleotide sequence ID" value="NZ_JAHRXH010000009.1"/>
</dbReference>
<reference evidence="2 3" key="1">
    <citation type="submission" date="2020-07" db="EMBL/GenBank/DDBJ databases">
        <title>Sequencing the genomes of 1000 actinobacteria strains.</title>
        <authorList>
            <person name="Klenk H.-P."/>
        </authorList>
    </citation>
    <scope>NUCLEOTIDE SEQUENCE [LARGE SCALE GENOMIC DNA]</scope>
    <source>
        <strain evidence="2 3">DSM 45927</strain>
    </source>
</reference>
<dbReference type="InterPro" id="IPR039374">
    <property type="entry name" value="SIP_fam"/>
</dbReference>
<proteinExistence type="predicted"/>
<keyword evidence="3" id="KW-1185">Reference proteome</keyword>
<dbReference type="Proteomes" id="UP000575985">
    <property type="component" value="Unassembled WGS sequence"/>
</dbReference>
<comment type="caution">
    <text evidence="2">The sequence shown here is derived from an EMBL/GenBank/DDBJ whole genome shotgun (WGS) entry which is preliminary data.</text>
</comment>
<dbReference type="PANTHER" id="PTHR30157">
    <property type="entry name" value="FERRIC REDUCTASE, NADPH-DEPENDENT"/>
    <property type="match status" value="1"/>
</dbReference>
<dbReference type="AlphaFoldDB" id="A0A853BGW8"/>
<evidence type="ECO:0000313" key="3">
    <source>
        <dbReference type="Proteomes" id="UP000575985"/>
    </source>
</evidence>
<evidence type="ECO:0000313" key="2">
    <source>
        <dbReference type="EMBL" id="NYI93974.1"/>
    </source>
</evidence>
<accession>A0A853BGW8</accession>
<gene>
    <name evidence="2" type="ORF">HNR12_000251</name>
</gene>
<protein>
    <submittedName>
        <fullName evidence="2">NADPH-dependent ferric siderophore reductase</fullName>
    </submittedName>
</protein>
<feature type="domain" description="SIP-like Rossmann fold" evidence="1">
    <location>
        <begin position="18"/>
        <end position="137"/>
    </location>
</feature>
<sequence length="142" mass="14865">MGGVGDEAARIGLPAGTARVLLAGDATALPAVNSWLAAIPAHVAVRVLIEDGHPDTGALPRTARPASAAPADWAWVAPTADRGAALARAVHAQAPPAPGLYVWAAGERALVKRLRTVLRESLRLDRSRCFTQYYWIDGRSAG</sequence>
<organism evidence="2 3">
    <name type="scientific">Streptomonospora nanhaiensis</name>
    <dbReference type="NCBI Taxonomy" id="1323731"/>
    <lineage>
        <taxon>Bacteria</taxon>
        <taxon>Bacillati</taxon>
        <taxon>Actinomycetota</taxon>
        <taxon>Actinomycetes</taxon>
        <taxon>Streptosporangiales</taxon>
        <taxon>Nocardiopsidaceae</taxon>
        <taxon>Streptomonospora</taxon>
    </lineage>
</organism>
<dbReference type="Pfam" id="PF04954">
    <property type="entry name" value="SIP"/>
    <property type="match status" value="1"/>
</dbReference>